<dbReference type="Proteomes" id="UP000069940">
    <property type="component" value="Unassembled WGS sequence"/>
</dbReference>
<dbReference type="InterPro" id="IPR026749">
    <property type="entry name" value="Tmem135"/>
</dbReference>
<name>A0ABM1YZB6_AEDAL</name>
<organism evidence="2 3">
    <name type="scientific">Aedes albopictus</name>
    <name type="common">Asian tiger mosquito</name>
    <name type="synonym">Stegomyia albopicta</name>
    <dbReference type="NCBI Taxonomy" id="7160"/>
    <lineage>
        <taxon>Eukaryota</taxon>
        <taxon>Metazoa</taxon>
        <taxon>Ecdysozoa</taxon>
        <taxon>Arthropoda</taxon>
        <taxon>Hexapoda</taxon>
        <taxon>Insecta</taxon>
        <taxon>Pterygota</taxon>
        <taxon>Neoptera</taxon>
        <taxon>Endopterygota</taxon>
        <taxon>Diptera</taxon>
        <taxon>Nematocera</taxon>
        <taxon>Culicoidea</taxon>
        <taxon>Culicidae</taxon>
        <taxon>Culicinae</taxon>
        <taxon>Aedini</taxon>
        <taxon>Aedes</taxon>
        <taxon>Stegomyia</taxon>
    </lineage>
</organism>
<reference evidence="2" key="2">
    <citation type="submission" date="2025-05" db="UniProtKB">
        <authorList>
            <consortium name="EnsemblMetazoa"/>
        </authorList>
    </citation>
    <scope>IDENTIFICATION</scope>
    <source>
        <strain evidence="2">Foshan</strain>
    </source>
</reference>
<dbReference type="PANTHER" id="PTHR12459:SF15">
    <property type="entry name" value="TRANSMEMBRANE PROTEIN 135"/>
    <property type="match status" value="1"/>
</dbReference>
<keyword evidence="1" id="KW-0472">Membrane</keyword>
<dbReference type="RefSeq" id="XP_019535237.3">
    <property type="nucleotide sequence ID" value="XM_019679692.3"/>
</dbReference>
<sequence>MAYMKALNSTQFYACSKLAPLLRKFLLQLNPNANQSSTPSSSSSLLNPQKIHFVASVPSDRRDEPHTMAHLSKYFYEATAGKTCRDLYHPQYASCWKALAVNVCSLLPGSYKLFFPLLAIPPLVKGGGYTRQYWRDHTLSYSEISFKTYLIAVMGLSMHCCIYHIFGRHKYYFMGATGFISATIIAPFLSHPHLRLQGITYFNMMLEVILKKSEIRLVQVLRESKLFGTLLFMIFNTRIMELLQHGAVNQFWMMYPAKIREVDRNSEDNSRVMGRIYPRGYKACSHDRSCDAYILDGILKYSFAGFTIEFARAVISKFPLLYKRPDRFLPGLGKILSFKLMFFLAAYIAIYRMTGCLLCRHHGRDRPIHNRIAAFLSGTSYYIYPKYQVFTLAFTKFVEMSYDHWIKTAKQLPEWATRLNKIPFLHLAYMVGVGYMYHALTFHAHLSPPFNNKALNYCSGNRIENMKRRIVALMIETEWNKV</sequence>
<protein>
    <submittedName>
        <fullName evidence="2">Uncharacterized protein</fullName>
    </submittedName>
</protein>
<accession>A0ABM1YZB6</accession>
<evidence type="ECO:0000313" key="3">
    <source>
        <dbReference type="Proteomes" id="UP000069940"/>
    </source>
</evidence>
<keyword evidence="3" id="KW-1185">Reference proteome</keyword>
<keyword evidence="1" id="KW-1133">Transmembrane helix</keyword>
<dbReference type="GeneID" id="109406599"/>
<dbReference type="PANTHER" id="PTHR12459">
    <property type="entry name" value="TRANSMEMBRANE PROTEIN 135-RELATED"/>
    <property type="match status" value="1"/>
</dbReference>
<reference evidence="3" key="1">
    <citation type="journal article" date="2015" name="Proc. Natl. Acad. Sci. U.S.A.">
        <title>Genome sequence of the Asian Tiger mosquito, Aedes albopictus, reveals insights into its biology, genetics, and evolution.</title>
        <authorList>
            <person name="Chen X.G."/>
            <person name="Jiang X."/>
            <person name="Gu J."/>
            <person name="Xu M."/>
            <person name="Wu Y."/>
            <person name="Deng Y."/>
            <person name="Zhang C."/>
            <person name="Bonizzoni M."/>
            <person name="Dermauw W."/>
            <person name="Vontas J."/>
            <person name="Armbruster P."/>
            <person name="Huang X."/>
            <person name="Yang Y."/>
            <person name="Zhang H."/>
            <person name="He W."/>
            <person name="Peng H."/>
            <person name="Liu Y."/>
            <person name="Wu K."/>
            <person name="Chen J."/>
            <person name="Lirakis M."/>
            <person name="Topalis P."/>
            <person name="Van Leeuwen T."/>
            <person name="Hall A.B."/>
            <person name="Jiang X."/>
            <person name="Thorpe C."/>
            <person name="Mueller R.L."/>
            <person name="Sun C."/>
            <person name="Waterhouse R.M."/>
            <person name="Yan G."/>
            <person name="Tu Z.J."/>
            <person name="Fang X."/>
            <person name="James A.A."/>
        </authorList>
    </citation>
    <scope>NUCLEOTIDE SEQUENCE [LARGE SCALE GENOMIC DNA]</scope>
    <source>
        <strain evidence="3">Foshan</strain>
    </source>
</reference>
<feature type="transmembrane region" description="Helical" evidence="1">
    <location>
        <begin position="331"/>
        <end position="350"/>
    </location>
</feature>
<proteinExistence type="predicted"/>
<keyword evidence="1" id="KW-0812">Transmembrane</keyword>
<feature type="transmembrane region" description="Helical" evidence="1">
    <location>
        <begin position="172"/>
        <end position="189"/>
    </location>
</feature>
<dbReference type="EnsemblMetazoa" id="AALFPA23_013505.R19548">
    <property type="protein sequence ID" value="AALFPA23_013505.P19548"/>
    <property type="gene ID" value="AALFPA23_013505"/>
</dbReference>
<feature type="transmembrane region" description="Helical" evidence="1">
    <location>
        <begin position="148"/>
        <end position="166"/>
    </location>
</feature>
<evidence type="ECO:0000256" key="1">
    <source>
        <dbReference type="SAM" id="Phobius"/>
    </source>
</evidence>
<evidence type="ECO:0000313" key="2">
    <source>
        <dbReference type="EnsemblMetazoa" id="AALFPA23_013505.P19548"/>
    </source>
</evidence>